<dbReference type="PROSITE" id="PS51257">
    <property type="entry name" value="PROKAR_LIPOPROTEIN"/>
    <property type="match status" value="1"/>
</dbReference>
<dbReference type="PATRIC" id="fig|1703774.3.peg.2541"/>
<reference evidence="1 2" key="1">
    <citation type="journal article" date="2015" name="Microbiome">
        <title>Genomic resolution of linkages in carbon, nitrogen, and sulfur cycling among widespread estuary sediment bacteria.</title>
        <authorList>
            <person name="Baker B.J."/>
            <person name="Lazar C.S."/>
            <person name="Teske A.P."/>
            <person name="Dick G.J."/>
        </authorList>
    </citation>
    <scope>NUCLEOTIDE SEQUENCE [LARGE SCALE GENOMIC DNA]</scope>
    <source>
        <strain evidence="1">SM23_40</strain>
    </source>
</reference>
<name>A0A0S8G7S2_UNCT6</name>
<gene>
    <name evidence="1" type="ORF">AMJ82_06955</name>
</gene>
<dbReference type="Pfam" id="PF07676">
    <property type="entry name" value="PD40"/>
    <property type="match status" value="1"/>
</dbReference>
<evidence type="ECO:0000313" key="2">
    <source>
        <dbReference type="Proteomes" id="UP000051717"/>
    </source>
</evidence>
<organism evidence="1 2">
    <name type="scientific">candidate division TA06 bacterium SM23_40</name>
    <dbReference type="NCBI Taxonomy" id="1703774"/>
    <lineage>
        <taxon>Bacteria</taxon>
        <taxon>Bacteria division TA06</taxon>
    </lineage>
</organism>
<dbReference type="SUPFAM" id="SSF82171">
    <property type="entry name" value="DPP6 N-terminal domain-like"/>
    <property type="match status" value="2"/>
</dbReference>
<evidence type="ECO:0000313" key="1">
    <source>
        <dbReference type="EMBL" id="KPK68950.1"/>
    </source>
</evidence>
<sequence length="390" mass="42165">MRRLSVVAAVLLGVGSMACGVAFGGWSVPVNQVELNTPYTEMSPALSAWGDSIFLGSARPGGSGGIDVWVSGWTGAAWSSPQNLGEQLNSSALDAVSCVSAGGSIVYLSSDRSEAMGGRDIFKSIRSGGEWGVPISFGPAINTIWEDAAPTVTADGRVMYFASERPGTYGGNDIWRTEWTPSGWSEPENVYELNSAWDERHPVISFDDSRIILTSTRPGTMGGQDLWSSYWNGSEWTQPVNLGAPVNTTADDNCATRTLDGLTMGFASNKPGGVGDQDIYLTHWQPDVSVIFSPDTTTITRGDTLHWSLTYVNNTTSVQEFESWKVVVWRCMIRPRFLWARDTTLSAPRWGPIRGYHRAWTCLCSGSSIHQIRGARLAVGGVTMEGWGGA</sequence>
<dbReference type="Proteomes" id="UP000051717">
    <property type="component" value="Unassembled WGS sequence"/>
</dbReference>
<dbReference type="InterPro" id="IPR011659">
    <property type="entry name" value="WD40"/>
</dbReference>
<dbReference type="EMBL" id="LJUI01000053">
    <property type="protein sequence ID" value="KPK68950.1"/>
    <property type="molecule type" value="Genomic_DNA"/>
</dbReference>
<comment type="caution">
    <text evidence="1">The sequence shown here is derived from an EMBL/GenBank/DDBJ whole genome shotgun (WGS) entry which is preliminary data.</text>
</comment>
<protein>
    <submittedName>
        <fullName evidence="1">Uncharacterized protein</fullName>
    </submittedName>
</protein>
<proteinExistence type="predicted"/>
<accession>A0A0S8G7S2</accession>
<dbReference type="AlphaFoldDB" id="A0A0S8G7S2"/>